<dbReference type="EMBL" id="FOXQ01000010">
    <property type="protein sequence ID" value="SFQ38622.1"/>
    <property type="molecule type" value="Genomic_DNA"/>
</dbReference>
<dbReference type="GO" id="GO:0015097">
    <property type="term" value="F:mercury ion transmembrane transporter activity"/>
    <property type="evidence" value="ECO:0007669"/>
    <property type="project" value="InterPro"/>
</dbReference>
<feature type="transmembrane region" description="Helical" evidence="1">
    <location>
        <begin position="12"/>
        <end position="35"/>
    </location>
</feature>
<name>A0A1I5Y2Z8_9BACT</name>
<evidence type="ECO:0000313" key="3">
    <source>
        <dbReference type="Proteomes" id="UP000199031"/>
    </source>
</evidence>
<keyword evidence="1" id="KW-0472">Membrane</keyword>
<evidence type="ECO:0000313" key="2">
    <source>
        <dbReference type="EMBL" id="SFQ38622.1"/>
    </source>
</evidence>
<feature type="transmembrane region" description="Helical" evidence="1">
    <location>
        <begin position="99"/>
        <end position="117"/>
    </location>
</feature>
<feature type="transmembrane region" description="Helical" evidence="1">
    <location>
        <begin position="47"/>
        <end position="64"/>
    </location>
</feature>
<keyword evidence="1" id="KW-0812">Transmembrane</keyword>
<dbReference type="AlphaFoldDB" id="A0A1I5Y2Z8"/>
<dbReference type="GO" id="GO:0016020">
    <property type="term" value="C:membrane"/>
    <property type="evidence" value="ECO:0007669"/>
    <property type="project" value="InterPro"/>
</dbReference>
<gene>
    <name evidence="2" type="ORF">SAMN05444277_110126</name>
</gene>
<reference evidence="2 3" key="1">
    <citation type="submission" date="2016-10" db="EMBL/GenBank/DDBJ databases">
        <authorList>
            <person name="de Groot N.N."/>
        </authorList>
    </citation>
    <scope>NUCLEOTIDE SEQUENCE [LARGE SCALE GENOMIC DNA]</scope>
    <source>
        <strain evidence="2 3">DSM 28286</strain>
    </source>
</reference>
<accession>A0A1I5Y2Z8</accession>
<dbReference type="InterPro" id="IPR004891">
    <property type="entry name" value="Mercury-R_MerC"/>
</dbReference>
<dbReference type="Pfam" id="PF03203">
    <property type="entry name" value="MerC"/>
    <property type="match status" value="1"/>
</dbReference>
<dbReference type="OrthoDB" id="5966279at2"/>
<protein>
    <submittedName>
        <fullName evidence="2">MerC mercury resistance protein</fullName>
    </submittedName>
</protein>
<keyword evidence="1" id="KW-1133">Transmembrane helix</keyword>
<sequence length="138" mass="15443">MIKTLRKINLDTLGISASLICAIHCAVLPLFFTSLPLFGLEVLHNNIFEYSMIGLAGLIGSYSLYHGWKKHHHKKLPLIIFFIGLLLLILKEVITGAEILLLIPAAMLIIGAHILNYKDCRKANHCHKNDCNHEHLVG</sequence>
<evidence type="ECO:0000256" key="1">
    <source>
        <dbReference type="SAM" id="Phobius"/>
    </source>
</evidence>
<feature type="transmembrane region" description="Helical" evidence="1">
    <location>
        <begin position="76"/>
        <end position="93"/>
    </location>
</feature>
<dbReference type="STRING" id="1465490.SAMN05444277_110126"/>
<proteinExistence type="predicted"/>
<organism evidence="2 3">
    <name type="scientific">Parafilimonas terrae</name>
    <dbReference type="NCBI Taxonomy" id="1465490"/>
    <lineage>
        <taxon>Bacteria</taxon>
        <taxon>Pseudomonadati</taxon>
        <taxon>Bacteroidota</taxon>
        <taxon>Chitinophagia</taxon>
        <taxon>Chitinophagales</taxon>
        <taxon>Chitinophagaceae</taxon>
        <taxon>Parafilimonas</taxon>
    </lineage>
</organism>
<dbReference type="Proteomes" id="UP000199031">
    <property type="component" value="Unassembled WGS sequence"/>
</dbReference>
<keyword evidence="3" id="KW-1185">Reference proteome</keyword>
<dbReference type="RefSeq" id="WP_090660650.1">
    <property type="nucleotide sequence ID" value="NZ_FOXQ01000010.1"/>
</dbReference>